<dbReference type="AlphaFoldDB" id="A0A366XWK1"/>
<dbReference type="RefSeq" id="WP_113805669.1">
    <property type="nucleotide sequence ID" value="NZ_QOCW01000007.1"/>
</dbReference>
<name>A0A366XWK1_9BACI</name>
<evidence type="ECO:0000256" key="2">
    <source>
        <dbReference type="SAM" id="Phobius"/>
    </source>
</evidence>
<proteinExistence type="predicted"/>
<dbReference type="Proteomes" id="UP000253314">
    <property type="component" value="Unassembled WGS sequence"/>
</dbReference>
<evidence type="ECO:0000256" key="3">
    <source>
        <dbReference type="SAM" id="SignalP"/>
    </source>
</evidence>
<evidence type="ECO:0000259" key="4">
    <source>
        <dbReference type="Pfam" id="PF14257"/>
    </source>
</evidence>
<keyword evidence="2" id="KW-0472">Membrane</keyword>
<feature type="domain" description="DUF4349" evidence="4">
    <location>
        <begin position="69"/>
        <end position="283"/>
    </location>
</feature>
<organism evidence="5 6">
    <name type="scientific">Bacillus taeanensis</name>
    <dbReference type="NCBI Taxonomy" id="273032"/>
    <lineage>
        <taxon>Bacteria</taxon>
        <taxon>Bacillati</taxon>
        <taxon>Bacillota</taxon>
        <taxon>Bacilli</taxon>
        <taxon>Bacillales</taxon>
        <taxon>Bacillaceae</taxon>
        <taxon>Bacillus</taxon>
    </lineage>
</organism>
<reference evidence="5 6" key="1">
    <citation type="submission" date="2018-07" db="EMBL/GenBank/DDBJ databases">
        <title>Lottiidibacillus patelloidae gen. nov., sp. nov., isolated from the intestinal tract of a marine limpet and the reclassification of B. taeanensis BH030017T, B. algicola KMM 3737T and B. hwajinpoensis SW-72T as genus Lottiidibacillus.</title>
        <authorList>
            <person name="Liu R."/>
            <person name="Huang Z."/>
        </authorList>
    </citation>
    <scope>NUCLEOTIDE SEQUENCE [LARGE SCALE GENOMIC DNA]</scope>
    <source>
        <strain evidence="5 6">BH030017</strain>
    </source>
</reference>
<protein>
    <recommendedName>
        <fullName evidence="4">DUF4349 domain-containing protein</fullName>
    </recommendedName>
</protein>
<feature type="transmembrane region" description="Helical" evidence="2">
    <location>
        <begin position="256"/>
        <end position="283"/>
    </location>
</feature>
<dbReference type="Pfam" id="PF14257">
    <property type="entry name" value="DUF4349"/>
    <property type="match status" value="1"/>
</dbReference>
<comment type="caution">
    <text evidence="5">The sequence shown here is derived from an EMBL/GenBank/DDBJ whole genome shotgun (WGS) entry which is preliminary data.</text>
</comment>
<dbReference type="OrthoDB" id="5381491at2"/>
<keyword evidence="2" id="KW-0812">Transmembrane</keyword>
<evidence type="ECO:0000256" key="1">
    <source>
        <dbReference type="SAM" id="Coils"/>
    </source>
</evidence>
<keyword evidence="6" id="KW-1185">Reference proteome</keyword>
<keyword evidence="3" id="KW-0732">Signal</keyword>
<dbReference type="PROSITE" id="PS51257">
    <property type="entry name" value="PROKAR_LIPOPROTEIN"/>
    <property type="match status" value="1"/>
</dbReference>
<evidence type="ECO:0000313" key="6">
    <source>
        <dbReference type="Proteomes" id="UP000253314"/>
    </source>
</evidence>
<keyword evidence="1" id="KW-0175">Coiled coil</keyword>
<dbReference type="InterPro" id="IPR025645">
    <property type="entry name" value="DUF4349"/>
</dbReference>
<accession>A0A366XWK1</accession>
<feature type="chain" id="PRO_5039443255" description="DUF4349 domain-containing protein" evidence="3">
    <location>
        <begin position="28"/>
        <end position="291"/>
    </location>
</feature>
<dbReference type="EMBL" id="QOCW01000007">
    <property type="protein sequence ID" value="RBW69928.1"/>
    <property type="molecule type" value="Genomic_DNA"/>
</dbReference>
<feature type="signal peptide" evidence="3">
    <location>
        <begin position="1"/>
        <end position="27"/>
    </location>
</feature>
<keyword evidence="2" id="KW-1133">Transmembrane helix</keyword>
<feature type="coiled-coil region" evidence="1">
    <location>
        <begin position="185"/>
        <end position="212"/>
    </location>
</feature>
<evidence type="ECO:0000313" key="5">
    <source>
        <dbReference type="EMBL" id="RBW69928.1"/>
    </source>
</evidence>
<gene>
    <name evidence="5" type="ORF">DS031_08710</name>
</gene>
<sequence length="291" mass="33393">MRKKTLFIKTILFAVSLLLLFGCSNNTQNESAEMDMAVSEESGNLENKKAEIYKESEGETEQLTNKSERKIIYEAYLTVEFENFQENQKELEKLIKAKNGYVVESTLYDEEKSRKEGTIIAKIPHEKFETALNEIAQIGDVTHRSMNGRDVTEEYVDLTSRLKSKQAVEKRLYAFLEKASDTQSLLNISKELSFVQEEIEQLKGKINYIENQTDYSMVTITMIENSPAEISNNNGLHVWKGSKQLFIDTINILIRFFSGAIIITIGLSPVLLPLIGVVIFIYWRYKKKNTD</sequence>